<dbReference type="OrthoDB" id="10435817at2759"/>
<dbReference type="AlphaFoldDB" id="A0A8S1RFG5"/>
<name>A0A8S1RFG5_9CILI</name>
<keyword evidence="2" id="KW-1133">Transmembrane helix</keyword>
<keyword evidence="2" id="KW-0472">Membrane</keyword>
<feature type="compositionally biased region" description="Low complexity" evidence="1">
    <location>
        <begin position="116"/>
        <end position="134"/>
    </location>
</feature>
<evidence type="ECO:0000313" key="3">
    <source>
        <dbReference type="EMBL" id="CAD8126688.1"/>
    </source>
</evidence>
<reference evidence="3" key="1">
    <citation type="submission" date="2021-01" db="EMBL/GenBank/DDBJ databases">
        <authorList>
            <consortium name="Genoscope - CEA"/>
            <person name="William W."/>
        </authorList>
    </citation>
    <scope>NUCLEOTIDE SEQUENCE</scope>
</reference>
<feature type="compositionally biased region" description="Polar residues" evidence="1">
    <location>
        <begin position="102"/>
        <end position="115"/>
    </location>
</feature>
<feature type="transmembrane region" description="Helical" evidence="2">
    <location>
        <begin position="216"/>
        <end position="237"/>
    </location>
</feature>
<keyword evidence="4" id="KW-1185">Reference proteome</keyword>
<protein>
    <recommendedName>
        <fullName evidence="5">Transmembrane protein</fullName>
    </recommendedName>
</protein>
<evidence type="ECO:0008006" key="5">
    <source>
        <dbReference type="Google" id="ProtNLM"/>
    </source>
</evidence>
<organism evidence="3 4">
    <name type="scientific">Paramecium sonneborni</name>
    <dbReference type="NCBI Taxonomy" id="65129"/>
    <lineage>
        <taxon>Eukaryota</taxon>
        <taxon>Sar</taxon>
        <taxon>Alveolata</taxon>
        <taxon>Ciliophora</taxon>
        <taxon>Intramacronucleata</taxon>
        <taxon>Oligohymenophorea</taxon>
        <taxon>Peniculida</taxon>
        <taxon>Parameciidae</taxon>
        <taxon>Paramecium</taxon>
    </lineage>
</organism>
<feature type="region of interest" description="Disordered" evidence="1">
    <location>
        <begin position="81"/>
        <end position="141"/>
    </location>
</feature>
<sequence>MQFKIIKEYHYKNMENEQPKIPTDVTALEQRNNTKFIQTSSDQELLRDIGVIPQVQPLTIFNQRPQAQIQNRQNLNQVAQSLNNNDSPLNKNNKNNHQNSSYQQIQLPKNANPQRINNIASDSSNSQSQQNNHIIRPRPYQGVSQSRHTRLRVPALFWTYLALFFIIFAIGISIFSTQSDEIAILVFEVFIMILNLISGCYYYSKSTDELFNEVKCFRIFFCILLAELLFSFIQFLICLIKNIGFALSLINALFLFAFLLALYFLKKKFKKGQYQTWG</sequence>
<comment type="caution">
    <text evidence="3">The sequence shown here is derived from an EMBL/GenBank/DDBJ whole genome shotgun (WGS) entry which is preliminary data.</text>
</comment>
<proteinExistence type="predicted"/>
<dbReference type="Proteomes" id="UP000692954">
    <property type="component" value="Unassembled WGS sequence"/>
</dbReference>
<evidence type="ECO:0000256" key="1">
    <source>
        <dbReference type="SAM" id="MobiDB-lite"/>
    </source>
</evidence>
<gene>
    <name evidence="3" type="ORF">PSON_ATCC_30995.1.T1690085</name>
</gene>
<feature type="transmembrane region" description="Helical" evidence="2">
    <location>
        <begin position="155"/>
        <end position="176"/>
    </location>
</feature>
<feature type="transmembrane region" description="Helical" evidence="2">
    <location>
        <begin position="243"/>
        <end position="265"/>
    </location>
</feature>
<evidence type="ECO:0000313" key="4">
    <source>
        <dbReference type="Proteomes" id="UP000692954"/>
    </source>
</evidence>
<dbReference type="EMBL" id="CAJJDN010000169">
    <property type="protein sequence ID" value="CAD8126688.1"/>
    <property type="molecule type" value="Genomic_DNA"/>
</dbReference>
<accession>A0A8S1RFG5</accession>
<evidence type="ECO:0000256" key="2">
    <source>
        <dbReference type="SAM" id="Phobius"/>
    </source>
</evidence>
<feature type="transmembrane region" description="Helical" evidence="2">
    <location>
        <begin position="182"/>
        <end position="204"/>
    </location>
</feature>
<feature type="compositionally biased region" description="Low complexity" evidence="1">
    <location>
        <begin position="81"/>
        <end position="101"/>
    </location>
</feature>
<keyword evidence="2" id="KW-0812">Transmembrane</keyword>